<comment type="similarity">
    <text evidence="1 5">Belongs to the chaperonin (HSP60) family.</text>
</comment>
<dbReference type="FunFam" id="3.50.7.10:FF:000001">
    <property type="entry name" value="60 kDa chaperonin"/>
    <property type="match status" value="1"/>
</dbReference>
<evidence type="ECO:0000256" key="2">
    <source>
        <dbReference type="ARBA" id="ARBA00022741"/>
    </source>
</evidence>
<dbReference type="NCBIfam" id="TIGR02348">
    <property type="entry name" value="GroEL"/>
    <property type="match status" value="1"/>
</dbReference>
<gene>
    <name evidence="6" type="primary">hspA</name>
    <name evidence="6" type="ORF">PPL_02957</name>
</gene>
<reference evidence="6 7" key="1">
    <citation type="journal article" date="2011" name="Genome Res.">
        <title>Phylogeny-wide analysis of social amoeba genomes highlights ancient origins for complex intercellular communication.</title>
        <authorList>
            <person name="Heidel A.J."/>
            <person name="Lawal H.M."/>
            <person name="Felder M."/>
            <person name="Schilde C."/>
            <person name="Helps N.R."/>
            <person name="Tunggal B."/>
            <person name="Rivero F."/>
            <person name="John U."/>
            <person name="Schleicher M."/>
            <person name="Eichinger L."/>
            <person name="Platzer M."/>
            <person name="Noegel A.A."/>
            <person name="Schaap P."/>
            <person name="Gloeckner G."/>
        </authorList>
    </citation>
    <scope>NUCLEOTIDE SEQUENCE [LARGE SCALE GENOMIC DNA]</scope>
    <source>
        <strain evidence="7">ATCC 26659 / Pp 5 / PN500</strain>
    </source>
</reference>
<dbReference type="STRING" id="670386.D3B3I9"/>
<dbReference type="InterPro" id="IPR018370">
    <property type="entry name" value="Chaperonin_Cpn60_CS"/>
</dbReference>
<keyword evidence="3" id="KW-0067">ATP-binding</keyword>
<dbReference type="RefSeq" id="XP_020436004.1">
    <property type="nucleotide sequence ID" value="XM_020573932.1"/>
</dbReference>
<dbReference type="SUPFAM" id="SSF52029">
    <property type="entry name" value="GroEL apical domain-like"/>
    <property type="match status" value="1"/>
</dbReference>
<dbReference type="InterPro" id="IPR027413">
    <property type="entry name" value="GROEL-like_equatorial_sf"/>
</dbReference>
<dbReference type="SUPFAM" id="SSF48592">
    <property type="entry name" value="GroEL equatorial domain-like"/>
    <property type="match status" value="1"/>
</dbReference>
<keyword evidence="2" id="KW-0547">Nucleotide-binding</keyword>
<dbReference type="NCBIfam" id="NF009488">
    <property type="entry name" value="PRK12850.1"/>
    <property type="match status" value="1"/>
</dbReference>
<evidence type="ECO:0000256" key="1">
    <source>
        <dbReference type="ARBA" id="ARBA00006607"/>
    </source>
</evidence>
<evidence type="ECO:0000256" key="5">
    <source>
        <dbReference type="RuleBase" id="RU000418"/>
    </source>
</evidence>
<dbReference type="Gene3D" id="1.10.560.10">
    <property type="entry name" value="GroEL-like equatorial domain"/>
    <property type="match status" value="1"/>
</dbReference>
<keyword evidence="4" id="KW-0143">Chaperone</keyword>
<protein>
    <submittedName>
        <fullName evidence="6">Chaperonin 60</fullName>
    </submittedName>
</protein>
<dbReference type="InterPro" id="IPR027409">
    <property type="entry name" value="GroEL-like_apical_dom_sf"/>
</dbReference>
<dbReference type="SUPFAM" id="SSF54849">
    <property type="entry name" value="GroEL-intermediate domain like"/>
    <property type="match status" value="1"/>
</dbReference>
<accession>D3B3I9</accession>
<dbReference type="NCBIfam" id="NF000592">
    <property type="entry name" value="PRK00013.1"/>
    <property type="match status" value="1"/>
</dbReference>
<dbReference type="InterPro" id="IPR002423">
    <property type="entry name" value="Cpn60/GroEL/TCP-1"/>
</dbReference>
<organism evidence="6 7">
    <name type="scientific">Heterostelium pallidum (strain ATCC 26659 / Pp 5 / PN500)</name>
    <name type="common">Cellular slime mold</name>
    <name type="synonym">Polysphondylium pallidum</name>
    <dbReference type="NCBI Taxonomy" id="670386"/>
    <lineage>
        <taxon>Eukaryota</taxon>
        <taxon>Amoebozoa</taxon>
        <taxon>Evosea</taxon>
        <taxon>Eumycetozoa</taxon>
        <taxon>Dictyostelia</taxon>
        <taxon>Acytosteliales</taxon>
        <taxon>Acytosteliaceae</taxon>
        <taxon>Heterostelium</taxon>
    </lineage>
</organism>
<dbReference type="PANTHER" id="PTHR45633">
    <property type="entry name" value="60 KDA HEAT SHOCK PROTEIN, MITOCHONDRIAL"/>
    <property type="match status" value="1"/>
</dbReference>
<dbReference type="InParanoid" id="D3B3I9"/>
<dbReference type="EMBL" id="ADBJ01000010">
    <property type="protein sequence ID" value="EFA83887.1"/>
    <property type="molecule type" value="Genomic_DNA"/>
</dbReference>
<evidence type="ECO:0000256" key="3">
    <source>
        <dbReference type="ARBA" id="ARBA00022840"/>
    </source>
</evidence>
<evidence type="ECO:0000256" key="4">
    <source>
        <dbReference type="ARBA" id="ARBA00023186"/>
    </source>
</evidence>
<dbReference type="PROSITE" id="PS00296">
    <property type="entry name" value="CHAPERONINS_CPN60"/>
    <property type="match status" value="1"/>
</dbReference>
<name>D3B3I9_HETP5</name>
<dbReference type="FunCoup" id="D3B3I9">
    <property type="interactions" value="574"/>
</dbReference>
<dbReference type="GeneID" id="31358480"/>
<dbReference type="Pfam" id="PF00118">
    <property type="entry name" value="Cpn60_TCP1"/>
    <property type="match status" value="1"/>
</dbReference>
<keyword evidence="7" id="KW-1185">Reference proteome</keyword>
<dbReference type="GO" id="GO:0005524">
    <property type="term" value="F:ATP binding"/>
    <property type="evidence" value="ECO:0007669"/>
    <property type="project" value="UniProtKB-KW"/>
</dbReference>
<dbReference type="GO" id="GO:0140662">
    <property type="term" value="F:ATP-dependent protein folding chaperone"/>
    <property type="evidence" value="ECO:0007669"/>
    <property type="project" value="InterPro"/>
</dbReference>
<dbReference type="PRINTS" id="PR00298">
    <property type="entry name" value="CHAPERONIN60"/>
</dbReference>
<dbReference type="Gene3D" id="3.50.7.10">
    <property type="entry name" value="GroEL"/>
    <property type="match status" value="1"/>
</dbReference>
<dbReference type="InterPro" id="IPR027410">
    <property type="entry name" value="TCP-1-like_intermed_sf"/>
</dbReference>
<evidence type="ECO:0000313" key="6">
    <source>
        <dbReference type="EMBL" id="EFA83887.1"/>
    </source>
</evidence>
<dbReference type="OMA" id="TDTDKME"/>
<dbReference type="CDD" id="cd03344">
    <property type="entry name" value="GroEL"/>
    <property type="match status" value="1"/>
</dbReference>
<sequence length="558" mass="59951">MLRYSLAKTTSQLVGRRAYSTGKDIKFGAECRALMLRGVEQLAAAVEVTLGPKGRNVILDQPFGAPKITKDGVTVAKHIEFKDRHINLGAQLVKGVASNTNDIAGDGTTTATVLTKAIFAEGCKAVAAGMNPMDLWRGINFAVDRVIDELKKLSRPISTTEEIAQVATISANGDKVVGNLIAEAMEKVGKEGVITVQDGKTLKDELEVIEGMKFDQGFISRYFITDPKTQKCEFEDPLILLADTKINNVHSLIPVLEAVHAQRRKLLIIAESVESDALTALIINKLRGLQVCAVKAPGFGDMRKVQLQDLAVLTGGQVISEELGVKMDNIDIKMLGSAKKVSISQDDTIILDGAGEKSAIQERVELLRESISRTTSEYEKGKLQERLAKLAGGVGVIRVGGASEVEVGEKKDRIVDALNATRAAVEEGIVPGGGTALLYSTLALRKIKMENFDQTIGVKIVRDALLVPCKTIANNAGVEGSVVIGRLLARRDFEYGYNAQKGIYENMVQAGIIDPTKVVRTALVDAASVASLMTTTEAMVVELPKESSPAPAQPPMDY</sequence>
<dbReference type="Gene3D" id="3.30.260.10">
    <property type="entry name" value="TCP-1-like chaperonin intermediate domain"/>
    <property type="match status" value="1"/>
</dbReference>
<comment type="caution">
    <text evidence="6">The sequence shown here is derived from an EMBL/GenBank/DDBJ whole genome shotgun (WGS) entry which is preliminary data.</text>
</comment>
<dbReference type="InterPro" id="IPR001844">
    <property type="entry name" value="Cpn60/GroEL"/>
</dbReference>
<dbReference type="GO" id="GO:0042026">
    <property type="term" value="P:protein refolding"/>
    <property type="evidence" value="ECO:0007669"/>
    <property type="project" value="InterPro"/>
</dbReference>
<proteinExistence type="inferred from homology"/>
<dbReference type="NCBIfam" id="NF009487">
    <property type="entry name" value="PRK12849.1"/>
    <property type="match status" value="1"/>
</dbReference>
<dbReference type="AlphaFoldDB" id="D3B3I9"/>
<dbReference type="Proteomes" id="UP000001396">
    <property type="component" value="Unassembled WGS sequence"/>
</dbReference>
<dbReference type="HAMAP" id="MF_00600">
    <property type="entry name" value="CH60"/>
    <property type="match status" value="1"/>
</dbReference>
<dbReference type="NCBIfam" id="NF009489">
    <property type="entry name" value="PRK12851.1"/>
    <property type="match status" value="1"/>
</dbReference>
<evidence type="ECO:0000313" key="7">
    <source>
        <dbReference type="Proteomes" id="UP000001396"/>
    </source>
</evidence>